<dbReference type="InterPro" id="IPR020557">
    <property type="entry name" value="Fumarate_lyase_CS"/>
</dbReference>
<evidence type="ECO:0000256" key="10">
    <source>
        <dbReference type="ARBA" id="ARBA00023014"/>
    </source>
</evidence>
<dbReference type="Gene3D" id="3.20.130.10">
    <property type="entry name" value="Fe-S hydro-lyase, tartrate dehydratase beta-type, catalytic domain"/>
    <property type="match status" value="1"/>
</dbReference>
<accession>A0A0M0LSE4</accession>
<dbReference type="PANTHER" id="PTHR30389">
    <property type="entry name" value="FUMARATE HYDRATASE-RELATED"/>
    <property type="match status" value="1"/>
</dbReference>
<keyword evidence="11" id="KW-0456">Lyase</keyword>
<dbReference type="AlphaFoldDB" id="A0A0M0LSE4"/>
<feature type="domain" description="Fe-S hydro-lyase tartrate dehydratase alpha-type catalytic" evidence="13">
    <location>
        <begin position="73"/>
        <end position="346"/>
    </location>
</feature>
<dbReference type="InterPro" id="IPR004647">
    <property type="entry name" value="Fe-S_hydro-lyase_TtdB-typ_cat"/>
</dbReference>
<dbReference type="GO" id="GO:0051539">
    <property type="term" value="F:4 iron, 4 sulfur cluster binding"/>
    <property type="evidence" value="ECO:0007669"/>
    <property type="project" value="UniProtKB-KW"/>
</dbReference>
<dbReference type="NCBIfam" id="TIGR00723">
    <property type="entry name" value="ttdB_fumA_fumB"/>
    <property type="match status" value="1"/>
</dbReference>
<dbReference type="OrthoDB" id="411469at2759"/>
<keyword evidence="7" id="KW-0816">Tricarboxylic acid cycle</keyword>
<keyword evidence="16" id="KW-1185">Reference proteome</keyword>
<gene>
    <name evidence="15" type="ORF">Ctob_013546</name>
</gene>
<evidence type="ECO:0000259" key="13">
    <source>
        <dbReference type="Pfam" id="PF05681"/>
    </source>
</evidence>
<dbReference type="GO" id="GO:0042803">
    <property type="term" value="F:protein homodimerization activity"/>
    <property type="evidence" value="ECO:0007669"/>
    <property type="project" value="UniProtKB-ARBA"/>
</dbReference>
<dbReference type="InterPro" id="IPR004646">
    <property type="entry name" value="Fe-S_hydro-lyase_TtdA-typ_cat"/>
</dbReference>
<evidence type="ECO:0000313" key="15">
    <source>
        <dbReference type="EMBL" id="KOO53837.1"/>
    </source>
</evidence>
<evidence type="ECO:0000256" key="12">
    <source>
        <dbReference type="ARBA" id="ARBA00051302"/>
    </source>
</evidence>
<evidence type="ECO:0000256" key="6">
    <source>
        <dbReference type="ARBA" id="ARBA00022485"/>
    </source>
</evidence>
<dbReference type="GO" id="GO:0006106">
    <property type="term" value="P:fumarate metabolic process"/>
    <property type="evidence" value="ECO:0007669"/>
    <property type="project" value="UniProtKB-ARBA"/>
</dbReference>
<comment type="cofactor">
    <cofactor evidence="1">
        <name>[4Fe-4S] cluster</name>
        <dbReference type="ChEBI" id="CHEBI:49883"/>
    </cofactor>
</comment>
<dbReference type="InterPro" id="IPR011167">
    <property type="entry name" value="Fe_dep_fumarate_hydratase"/>
</dbReference>
<evidence type="ECO:0000256" key="8">
    <source>
        <dbReference type="ARBA" id="ARBA00022723"/>
    </source>
</evidence>
<dbReference type="PIRSF" id="PIRSF001394">
    <property type="entry name" value="Fe_dep_fumar_hy"/>
    <property type="match status" value="1"/>
</dbReference>
<dbReference type="PROSITE" id="PS00163">
    <property type="entry name" value="FUMARATE_LYASES"/>
    <property type="match status" value="1"/>
</dbReference>
<keyword evidence="9" id="KW-0408">Iron</keyword>
<dbReference type="EC" id="4.2.1.2" evidence="5"/>
<dbReference type="Pfam" id="PF05681">
    <property type="entry name" value="Fumerase"/>
    <property type="match status" value="1"/>
</dbReference>
<dbReference type="GO" id="GO:0004333">
    <property type="term" value="F:fumarate hydratase activity"/>
    <property type="evidence" value="ECO:0007669"/>
    <property type="project" value="UniProtKB-EC"/>
</dbReference>
<dbReference type="GO" id="GO:0006099">
    <property type="term" value="P:tricarboxylic acid cycle"/>
    <property type="evidence" value="ECO:0007669"/>
    <property type="project" value="UniProtKB-KW"/>
</dbReference>
<keyword evidence="6" id="KW-0004">4Fe-4S</keyword>
<proteinExistence type="inferred from homology"/>
<dbReference type="SUPFAM" id="SSF117457">
    <property type="entry name" value="FumA C-terminal domain-like"/>
    <property type="match status" value="1"/>
</dbReference>
<evidence type="ECO:0000256" key="5">
    <source>
        <dbReference type="ARBA" id="ARBA00012921"/>
    </source>
</evidence>
<organism evidence="15 16">
    <name type="scientific">Chrysochromulina tobinii</name>
    <dbReference type="NCBI Taxonomy" id="1460289"/>
    <lineage>
        <taxon>Eukaryota</taxon>
        <taxon>Haptista</taxon>
        <taxon>Haptophyta</taxon>
        <taxon>Prymnesiophyceae</taxon>
        <taxon>Prymnesiales</taxon>
        <taxon>Chrysochromulinaceae</taxon>
        <taxon>Chrysochromulina</taxon>
    </lineage>
</organism>
<comment type="caution">
    <text evidence="15">The sequence shown here is derived from an EMBL/GenBank/DDBJ whole genome shotgun (WGS) entry which is preliminary data.</text>
</comment>
<sequence length="562" mass="61419">MRALVRRPLAEVVRREIRNHRCFSTQPAFKHEPLFQSHPHQPMRLLTSDYVSEIEVAGKKVLKVEPEALRLLASTAMVDIAHLLRPGHLQQLANILSDPEATSNDRFVALQLLKNANVAAGKVLPGCQDTGTAIVKGERGQYVWTDGNDEASLSQGVYDTYTGTNLRYSQVAPLDMFTEVNTKCNLPAQVELYATPGNEYHFHFMAKGGGSANKTFLFQETKALLNEAKLLQFMEEKIAKLGTSACPPYHLAIVIGGLSAEMTLKTVKYASARYYDELPTSGSNGGRAFRDLEMEKRIHKLTQTMGIGAQFGGKYFCHDVRVVRLPRHGASCPVGIGVSCSADRQALGRIDSKGVWLEELEADPARFLPQIDESTLGGAVVKVDLNKPMAEVRQLLSSMPIKTRLSLTGTIVVARDIAHAKLQERLDRGEGLPQYMKDYAVYYAGPAKTPAGMASGSFGPTTAGRMDGYVDAFQAAGGSMVMLAKGNRSKVVTKACQKHGGFYLGSIGGPAAILAQDSIKKQEVLEYPELGMEAVWKIDVVDFPAFIVVDDKGNDFFAKWSS</sequence>
<dbReference type="PANTHER" id="PTHR30389:SF0">
    <property type="entry name" value="FUMARATE HYDRATASE CLASS I, AEROBIC"/>
    <property type="match status" value="1"/>
</dbReference>
<comment type="pathway">
    <text evidence="2">Carbohydrate metabolism; tricarboxylic acid cycle; (S)-malate from fumarate: step 1/1.</text>
</comment>
<protein>
    <recommendedName>
        <fullName evidence="5">fumarate hydratase</fullName>
        <ecNumber evidence="5">4.2.1.2</ecNumber>
    </recommendedName>
</protein>
<reference evidence="16" key="1">
    <citation type="journal article" date="2015" name="PLoS Genet.">
        <title>Genome Sequence and Transcriptome Analyses of Chrysochromulina tobin: Metabolic Tools for Enhanced Algal Fitness in the Prominent Order Prymnesiales (Haptophyceae).</title>
        <authorList>
            <person name="Hovde B.T."/>
            <person name="Deodato C.R."/>
            <person name="Hunsperger H.M."/>
            <person name="Ryken S.A."/>
            <person name="Yost W."/>
            <person name="Jha R.K."/>
            <person name="Patterson J."/>
            <person name="Monnat R.J. Jr."/>
            <person name="Barlow S.B."/>
            <person name="Starkenburg S.R."/>
            <person name="Cattolico R.A."/>
        </authorList>
    </citation>
    <scope>NUCLEOTIDE SEQUENCE</scope>
    <source>
        <strain evidence="16">CCMP291</strain>
    </source>
</reference>
<evidence type="ECO:0000256" key="3">
    <source>
        <dbReference type="ARBA" id="ARBA00008876"/>
    </source>
</evidence>
<keyword evidence="8" id="KW-0479">Metal-binding</keyword>
<evidence type="ECO:0000256" key="9">
    <source>
        <dbReference type="ARBA" id="ARBA00023004"/>
    </source>
</evidence>
<dbReference type="InterPro" id="IPR036660">
    <property type="entry name" value="Fe-S_hydroAse_TtdB_cat_sf"/>
</dbReference>
<evidence type="ECO:0000256" key="4">
    <source>
        <dbReference type="ARBA" id="ARBA00011738"/>
    </source>
</evidence>
<evidence type="ECO:0000313" key="16">
    <source>
        <dbReference type="Proteomes" id="UP000037460"/>
    </source>
</evidence>
<evidence type="ECO:0000256" key="7">
    <source>
        <dbReference type="ARBA" id="ARBA00022532"/>
    </source>
</evidence>
<dbReference type="Pfam" id="PF05683">
    <property type="entry name" value="Fumerase_C"/>
    <property type="match status" value="1"/>
</dbReference>
<comment type="catalytic activity">
    <reaction evidence="12">
        <text>(S)-malate = fumarate + H2O</text>
        <dbReference type="Rhea" id="RHEA:12460"/>
        <dbReference type="ChEBI" id="CHEBI:15377"/>
        <dbReference type="ChEBI" id="CHEBI:15589"/>
        <dbReference type="ChEBI" id="CHEBI:29806"/>
        <dbReference type="EC" id="4.2.1.2"/>
    </reaction>
    <physiologicalReaction direction="left-to-right" evidence="12">
        <dbReference type="Rhea" id="RHEA:12461"/>
    </physiologicalReaction>
    <physiologicalReaction direction="right-to-left" evidence="12">
        <dbReference type="Rhea" id="RHEA:12462"/>
    </physiologicalReaction>
</comment>
<evidence type="ECO:0000256" key="1">
    <source>
        <dbReference type="ARBA" id="ARBA00001966"/>
    </source>
</evidence>
<keyword evidence="10" id="KW-0411">Iron-sulfur</keyword>
<dbReference type="Proteomes" id="UP000037460">
    <property type="component" value="Unassembled WGS sequence"/>
</dbReference>
<dbReference type="InterPro" id="IPR051208">
    <property type="entry name" value="Class-I_Fumarase/Tartrate_DH"/>
</dbReference>
<evidence type="ECO:0000256" key="2">
    <source>
        <dbReference type="ARBA" id="ARBA00004859"/>
    </source>
</evidence>
<comment type="similarity">
    <text evidence="3">Belongs to the class-I fumarase family.</text>
</comment>
<evidence type="ECO:0000259" key="14">
    <source>
        <dbReference type="Pfam" id="PF05683"/>
    </source>
</evidence>
<dbReference type="GO" id="GO:0046872">
    <property type="term" value="F:metal ion binding"/>
    <property type="evidence" value="ECO:0007669"/>
    <property type="project" value="UniProtKB-KW"/>
</dbReference>
<dbReference type="EMBL" id="JWZX01000038">
    <property type="protein sequence ID" value="KOO53837.1"/>
    <property type="molecule type" value="Genomic_DNA"/>
</dbReference>
<evidence type="ECO:0000256" key="11">
    <source>
        <dbReference type="ARBA" id="ARBA00023239"/>
    </source>
</evidence>
<name>A0A0M0LSE4_9EUKA</name>
<dbReference type="FunFam" id="3.20.130.10:FF:000001">
    <property type="entry name" value="Fumarate hydratase class I"/>
    <property type="match status" value="1"/>
</dbReference>
<comment type="subunit">
    <text evidence="4">Homodimer.</text>
</comment>
<feature type="domain" description="Fe-S hydro-lyase tartrate dehydratase beta-type catalytic" evidence="14">
    <location>
        <begin position="354"/>
        <end position="560"/>
    </location>
</feature>